<protein>
    <submittedName>
        <fullName evidence="3 4">Uncharacterized protein</fullName>
    </submittedName>
</protein>
<dbReference type="SUPFAM" id="SSF81383">
    <property type="entry name" value="F-box domain"/>
    <property type="match status" value="1"/>
</dbReference>
<proteinExistence type="predicted"/>
<dbReference type="OrthoDB" id="690940at2759"/>
<feature type="domain" description="KIB1-4 beta-propeller" evidence="2">
    <location>
        <begin position="74"/>
        <end position="345"/>
    </location>
</feature>
<dbReference type="Pfam" id="PF03478">
    <property type="entry name" value="Beta-prop_KIB1-4"/>
    <property type="match status" value="1"/>
</dbReference>
<dbReference type="Pfam" id="PF00646">
    <property type="entry name" value="F-box"/>
    <property type="match status" value="1"/>
</dbReference>
<dbReference type="PANTHER" id="PTHR33110:SF108">
    <property type="entry name" value="OS11G0154200 PROTEIN"/>
    <property type="match status" value="1"/>
</dbReference>
<dbReference type="InterPro" id="IPR036047">
    <property type="entry name" value="F-box-like_dom_sf"/>
</dbReference>
<dbReference type="EMBL" id="AGNK02004623">
    <property type="status" value="NOT_ANNOTATED_CDS"/>
    <property type="molecule type" value="Genomic_DNA"/>
</dbReference>
<dbReference type="HOGENOM" id="CLU_019286_12_1_1"/>
<reference evidence="4" key="3">
    <citation type="submission" date="2018-08" db="UniProtKB">
        <authorList>
            <consortium name="EnsemblPlants"/>
        </authorList>
    </citation>
    <scope>IDENTIFICATION</scope>
    <source>
        <strain evidence="4">Yugu1</strain>
    </source>
</reference>
<keyword evidence="5" id="KW-1185">Reference proteome</keyword>
<dbReference type="AlphaFoldDB" id="K3ZM68"/>
<evidence type="ECO:0000313" key="3">
    <source>
        <dbReference type="EMBL" id="RCV37100.1"/>
    </source>
</evidence>
<dbReference type="EnsemblPlants" id="KQK93618">
    <property type="protein sequence ID" value="KQK93618"/>
    <property type="gene ID" value="SETIT_027682mg"/>
</dbReference>
<evidence type="ECO:0000259" key="1">
    <source>
        <dbReference type="Pfam" id="PF00646"/>
    </source>
</evidence>
<dbReference type="OMA" id="LLMFRCT"/>
<dbReference type="InterPro" id="IPR005174">
    <property type="entry name" value="KIB1-4_b-propeller"/>
</dbReference>
<accession>K3ZM68</accession>
<evidence type="ECO:0000259" key="2">
    <source>
        <dbReference type="Pfam" id="PF03478"/>
    </source>
</evidence>
<sequence length="384" mass="42953">MDRLGRIRPPPSWSNLLPELAGLILRLLLCRIDRLRFSCVCRRWRLAAQQQRPHLPPALPFICLKALSNYGAFLSLPAGEARRAGAVPAKDVTCHGCFDGWLLYGPHDRDNDDSHKCFLTNPLTGATVEMPLHLGYLAKSNVLYMLKFMVLSPDLIAALSGSYVAFYRPGAPSWSVSPSDIGGDRGARGSYYVDSAFYRGKIFALNTEDELFVHEVGAAAADTVEHAIKAQSPQPVDPEEKFSKKRHYLVVSCTGKLLMVKWTTVPLCCRRPSPRNFDGITVEVFEADLEKGRWLEVSSLDDGEALFVGRGCSKAVRFTGHDERFQGNRVYALGCDNFFRKCHLAMPSYGFYDLRNGEIVKVLHDSMRAAAWPVSGMEWFFPLE</sequence>
<dbReference type="PANTHER" id="PTHR33110">
    <property type="entry name" value="F-BOX/KELCH-REPEAT PROTEIN-RELATED"/>
    <property type="match status" value="1"/>
</dbReference>
<dbReference type="eggNOG" id="ENOG502RRP3">
    <property type="taxonomic scope" value="Eukaryota"/>
</dbReference>
<dbReference type="Proteomes" id="UP000004995">
    <property type="component" value="Unassembled WGS sequence"/>
</dbReference>
<gene>
    <name evidence="4" type="primary">LOC111258233</name>
    <name evidence="3" type="ORF">SETIT_8G036000v2</name>
</gene>
<reference evidence="3 5" key="1">
    <citation type="journal article" date="2012" name="Nat. Biotechnol.">
        <title>Reference genome sequence of the model plant Setaria.</title>
        <authorList>
            <person name="Bennetzen J.L."/>
            <person name="Schmutz J."/>
            <person name="Wang H."/>
            <person name="Percifield R."/>
            <person name="Hawkins J."/>
            <person name="Pontaroli A.C."/>
            <person name="Estep M."/>
            <person name="Feng L."/>
            <person name="Vaughn J.N."/>
            <person name="Grimwood J."/>
            <person name="Jenkins J."/>
            <person name="Barry K."/>
            <person name="Lindquist E."/>
            <person name="Hellsten U."/>
            <person name="Deshpande S."/>
            <person name="Wang X."/>
            <person name="Wu X."/>
            <person name="Mitros T."/>
            <person name="Triplett J."/>
            <person name="Yang X."/>
            <person name="Ye C.Y."/>
            <person name="Mauro-Herrera M."/>
            <person name="Wang L."/>
            <person name="Li P."/>
            <person name="Sharma M."/>
            <person name="Sharma R."/>
            <person name="Ronald P.C."/>
            <person name="Panaud O."/>
            <person name="Kellogg E.A."/>
            <person name="Brutnell T.P."/>
            <person name="Doust A.N."/>
            <person name="Tuskan G.A."/>
            <person name="Rokhsar D."/>
            <person name="Devos K.M."/>
        </authorList>
    </citation>
    <scope>NUCLEOTIDE SEQUENCE [LARGE SCALE GENOMIC DNA]</scope>
    <source>
        <strain evidence="5">cv. Yugu1</strain>
        <strain evidence="3">Yugu1</strain>
    </source>
</reference>
<dbReference type="InterPro" id="IPR001810">
    <property type="entry name" value="F-box_dom"/>
</dbReference>
<reference evidence="3" key="2">
    <citation type="submission" date="2015-07" db="EMBL/GenBank/DDBJ databases">
        <authorList>
            <person name="Noorani M."/>
        </authorList>
    </citation>
    <scope>NUCLEOTIDE SEQUENCE</scope>
    <source>
        <strain evidence="3">Yugu1</strain>
    </source>
</reference>
<dbReference type="KEGG" id="sita:111258233"/>
<dbReference type="GeneID" id="111258233"/>
<dbReference type="Gene3D" id="1.20.1280.50">
    <property type="match status" value="1"/>
</dbReference>
<evidence type="ECO:0000313" key="5">
    <source>
        <dbReference type="Proteomes" id="UP000004995"/>
    </source>
</evidence>
<dbReference type="RefSeq" id="XP_022684918.1">
    <property type="nucleotide sequence ID" value="XM_022829183.1"/>
</dbReference>
<dbReference type="EMBL" id="CM003535">
    <property type="protein sequence ID" value="RCV37100.1"/>
    <property type="molecule type" value="Genomic_DNA"/>
</dbReference>
<feature type="domain" description="F-box" evidence="1">
    <location>
        <begin position="29"/>
        <end position="52"/>
    </location>
</feature>
<evidence type="ECO:0000313" key="4">
    <source>
        <dbReference type="EnsemblPlants" id="KQK93618"/>
    </source>
</evidence>
<organism evidence="4 5">
    <name type="scientific">Setaria italica</name>
    <name type="common">Foxtail millet</name>
    <name type="synonym">Panicum italicum</name>
    <dbReference type="NCBI Taxonomy" id="4555"/>
    <lineage>
        <taxon>Eukaryota</taxon>
        <taxon>Viridiplantae</taxon>
        <taxon>Streptophyta</taxon>
        <taxon>Embryophyta</taxon>
        <taxon>Tracheophyta</taxon>
        <taxon>Spermatophyta</taxon>
        <taxon>Magnoliopsida</taxon>
        <taxon>Liliopsida</taxon>
        <taxon>Poales</taxon>
        <taxon>Poaceae</taxon>
        <taxon>PACMAD clade</taxon>
        <taxon>Panicoideae</taxon>
        <taxon>Panicodae</taxon>
        <taxon>Paniceae</taxon>
        <taxon>Cenchrinae</taxon>
        <taxon>Setaria</taxon>
    </lineage>
</organism>
<dbReference type="Gramene" id="KQK93618">
    <property type="protein sequence ID" value="KQK93618"/>
    <property type="gene ID" value="SETIT_027682mg"/>
</dbReference>
<name>K3ZM68_SETIT</name>